<accession>A0A8K0V6L2</accession>
<dbReference type="GO" id="GO:0008664">
    <property type="term" value="F:RNA 2',3'-cyclic 3'-phosphodiesterase activity"/>
    <property type="evidence" value="ECO:0007669"/>
    <property type="project" value="UniProtKB-EC"/>
</dbReference>
<dbReference type="PANTHER" id="PTHR35561">
    <property type="entry name" value="RNA 2',3'-CYCLIC PHOSPHODIESTERASE"/>
    <property type="match status" value="1"/>
</dbReference>
<dbReference type="Pfam" id="PF13563">
    <property type="entry name" value="2_5_RNA_ligase2"/>
    <property type="match status" value="1"/>
</dbReference>
<feature type="short sequence motif" description="HXTX 2" evidence="2">
    <location>
        <begin position="128"/>
        <end position="131"/>
    </location>
</feature>
<evidence type="ECO:0000313" key="4">
    <source>
        <dbReference type="Proteomes" id="UP000648908"/>
    </source>
</evidence>
<dbReference type="EC" id="3.1.4.58" evidence="2"/>
<dbReference type="AlphaFoldDB" id="A0A8K0V6L2"/>
<feature type="active site" description="Proton donor" evidence="2">
    <location>
        <position position="45"/>
    </location>
</feature>
<dbReference type="Proteomes" id="UP000648908">
    <property type="component" value="Unassembled WGS sequence"/>
</dbReference>
<keyword evidence="4" id="KW-1185">Reference proteome</keyword>
<comment type="similarity">
    <text evidence="2">Belongs to the 2H phosphoesterase superfamily. ThpR family.</text>
</comment>
<evidence type="ECO:0000313" key="3">
    <source>
        <dbReference type="EMBL" id="MBL4916328.1"/>
    </source>
</evidence>
<dbReference type="PANTHER" id="PTHR35561:SF1">
    <property type="entry name" value="RNA 2',3'-CYCLIC PHOSPHODIESTERASE"/>
    <property type="match status" value="1"/>
</dbReference>
<dbReference type="SUPFAM" id="SSF55144">
    <property type="entry name" value="LigT-like"/>
    <property type="match status" value="1"/>
</dbReference>
<feature type="active site" description="Proton acceptor" evidence="2">
    <location>
        <position position="128"/>
    </location>
</feature>
<feature type="short sequence motif" description="HXTX 1" evidence="2">
    <location>
        <begin position="45"/>
        <end position="48"/>
    </location>
</feature>
<dbReference type="EMBL" id="JAESVN010000001">
    <property type="protein sequence ID" value="MBL4916328.1"/>
    <property type="molecule type" value="Genomic_DNA"/>
</dbReference>
<evidence type="ECO:0000256" key="2">
    <source>
        <dbReference type="HAMAP-Rule" id="MF_01940"/>
    </source>
</evidence>
<dbReference type="InterPro" id="IPR004175">
    <property type="entry name" value="RNA_CPDase"/>
</dbReference>
<dbReference type="InterPro" id="IPR009097">
    <property type="entry name" value="Cyclic_Pdiesterase"/>
</dbReference>
<evidence type="ECO:0000256" key="1">
    <source>
        <dbReference type="ARBA" id="ARBA00022801"/>
    </source>
</evidence>
<dbReference type="HAMAP" id="MF_01940">
    <property type="entry name" value="RNA_CPDase"/>
    <property type="match status" value="1"/>
</dbReference>
<comment type="catalytic activity">
    <reaction evidence="2">
        <text>a 3'-end 2',3'-cyclophospho-ribonucleotide-RNA + H2O = a 3'-end 2'-phospho-ribonucleotide-RNA + H(+)</text>
        <dbReference type="Rhea" id="RHEA:11828"/>
        <dbReference type="Rhea" id="RHEA-COMP:10464"/>
        <dbReference type="Rhea" id="RHEA-COMP:17353"/>
        <dbReference type="ChEBI" id="CHEBI:15377"/>
        <dbReference type="ChEBI" id="CHEBI:15378"/>
        <dbReference type="ChEBI" id="CHEBI:83064"/>
        <dbReference type="ChEBI" id="CHEBI:173113"/>
        <dbReference type="EC" id="3.1.4.58"/>
    </reaction>
</comment>
<gene>
    <name evidence="3" type="primary">thpR</name>
    <name evidence="3" type="ORF">JL811_03760</name>
</gene>
<comment type="function">
    <text evidence="2">Hydrolyzes RNA 2',3'-cyclic phosphodiester to an RNA 2'-phosphomonoester.</text>
</comment>
<protein>
    <recommendedName>
        <fullName evidence="2">RNA 2',3'-cyclic phosphodiesterase</fullName>
        <shortName evidence="2">RNA 2',3'-CPDase</shortName>
        <ecNumber evidence="2">3.1.4.58</ecNumber>
    </recommendedName>
</protein>
<name>A0A8K0V6L2_9RHOB</name>
<dbReference type="GO" id="GO:0004113">
    <property type="term" value="F:2',3'-cyclic-nucleotide 3'-phosphodiesterase activity"/>
    <property type="evidence" value="ECO:0007669"/>
    <property type="project" value="InterPro"/>
</dbReference>
<keyword evidence="1 2" id="KW-0378">Hydrolase</keyword>
<dbReference type="NCBIfam" id="TIGR02258">
    <property type="entry name" value="2_5_ligase"/>
    <property type="match status" value="1"/>
</dbReference>
<reference evidence="3" key="1">
    <citation type="submission" date="2021-01" db="EMBL/GenBank/DDBJ databases">
        <title>Tabrizicola alba sp. nov. a motile alkaliphilic bacterium isolated from a soda lake.</title>
        <authorList>
            <person name="Szuroczki S."/>
            <person name="Abbaszade G."/>
            <person name="Schumann P."/>
            <person name="Toth E."/>
        </authorList>
    </citation>
    <scope>NUCLEOTIDE SEQUENCE</scope>
    <source>
        <strain evidence="3">DMG-N-6</strain>
    </source>
</reference>
<sequence length="196" mass="21773">MAKRRRPEGWRVFFGLDLPVHLRNRLAVEALALRLPRRVAPEDLHLTLVFLGEVPPDRLQALHEAAEALSMPGFALRIEGLGLFGRSAPNALWAGLAPEPALEALQAKLETALRRAGATPEKRRFVPHITLGRFPPQPPEEAARLERAVVAGSGTGSDLFEVRDFILFRSHLGGDPPHYEELARYPLRTRPPLTTL</sequence>
<comment type="caution">
    <text evidence="3">The sequence shown here is derived from an EMBL/GenBank/DDBJ whole genome shotgun (WGS) entry which is preliminary data.</text>
</comment>
<proteinExistence type="inferred from homology"/>
<dbReference type="Gene3D" id="3.90.1140.10">
    <property type="entry name" value="Cyclic phosphodiesterase"/>
    <property type="match status" value="1"/>
</dbReference>
<organism evidence="3 4">
    <name type="scientific">Szabonella alba</name>
    <dbReference type="NCBI Taxonomy" id="2804194"/>
    <lineage>
        <taxon>Bacteria</taxon>
        <taxon>Pseudomonadati</taxon>
        <taxon>Pseudomonadota</taxon>
        <taxon>Alphaproteobacteria</taxon>
        <taxon>Rhodobacterales</taxon>
        <taxon>Paracoccaceae</taxon>
        <taxon>Szabonella</taxon>
    </lineage>
</organism>